<reference evidence="3 5" key="1">
    <citation type="journal article" date="2019" name="Sci. Rep.">
        <title>Orb-weaving spider Araneus ventricosus genome elucidates the spidroin gene catalogue.</title>
        <authorList>
            <person name="Kono N."/>
            <person name="Nakamura H."/>
            <person name="Ohtoshi R."/>
            <person name="Moran D.A.P."/>
            <person name="Shinohara A."/>
            <person name="Yoshida Y."/>
            <person name="Fujiwara M."/>
            <person name="Mori M."/>
            <person name="Tomita M."/>
            <person name="Arakawa K."/>
        </authorList>
    </citation>
    <scope>NUCLEOTIDE SEQUENCE [LARGE SCALE GENOMIC DNA]</scope>
</reference>
<comment type="caution">
    <text evidence="3">The sequence shown here is derived from an EMBL/GenBank/DDBJ whole genome shotgun (WGS) entry which is preliminary data.</text>
</comment>
<dbReference type="EMBL" id="BGPR01091390">
    <property type="protein sequence ID" value="GBM23082.1"/>
    <property type="molecule type" value="Genomic_DNA"/>
</dbReference>
<organism evidence="3 5">
    <name type="scientific">Araneus ventricosus</name>
    <name type="common">Orbweaver spider</name>
    <name type="synonym">Epeira ventricosa</name>
    <dbReference type="NCBI Taxonomy" id="182803"/>
    <lineage>
        <taxon>Eukaryota</taxon>
        <taxon>Metazoa</taxon>
        <taxon>Ecdysozoa</taxon>
        <taxon>Arthropoda</taxon>
        <taxon>Chelicerata</taxon>
        <taxon>Arachnida</taxon>
        <taxon>Araneae</taxon>
        <taxon>Araneomorphae</taxon>
        <taxon>Entelegynae</taxon>
        <taxon>Araneoidea</taxon>
        <taxon>Araneidae</taxon>
        <taxon>Araneus</taxon>
    </lineage>
</organism>
<name>A0A4Y2E439_ARAVE</name>
<gene>
    <name evidence="1" type="ORF">AVEN_144256_1</name>
    <name evidence="2" type="ORF">AVEN_151908_1</name>
    <name evidence="3" type="ORF">AVEN_186481_1</name>
    <name evidence="4" type="ORF">AVEN_204032_1</name>
</gene>
<dbReference type="Proteomes" id="UP000499080">
    <property type="component" value="Unassembled WGS sequence"/>
</dbReference>
<dbReference type="AlphaFoldDB" id="A0A4Y2E439"/>
<evidence type="ECO:0000313" key="4">
    <source>
        <dbReference type="EMBL" id="GBM23082.1"/>
    </source>
</evidence>
<evidence type="ECO:0000313" key="5">
    <source>
        <dbReference type="Proteomes" id="UP000499080"/>
    </source>
</evidence>
<dbReference type="EMBL" id="BGPR01091380">
    <property type="protein sequence ID" value="GBM23029.1"/>
    <property type="molecule type" value="Genomic_DNA"/>
</dbReference>
<dbReference type="EMBL" id="BGPR01091382">
    <property type="protein sequence ID" value="GBM23040.1"/>
    <property type="molecule type" value="Genomic_DNA"/>
</dbReference>
<dbReference type="EMBL" id="BGPR01091389">
    <property type="protein sequence ID" value="GBM23076.1"/>
    <property type="molecule type" value="Genomic_DNA"/>
</dbReference>
<evidence type="ECO:0000313" key="2">
    <source>
        <dbReference type="EMBL" id="GBM23040.1"/>
    </source>
</evidence>
<accession>A0A4Y2E439</accession>
<evidence type="ECO:0000313" key="1">
    <source>
        <dbReference type="EMBL" id="GBM23029.1"/>
    </source>
</evidence>
<sequence length="131" mass="15389">MSRPSWVMEWIGINVQLIVNTWGSSKDSITIIKILYNHCDESNLLGYGMDWNQCAIDCKYPGGHQKTLQPSSKYSTTIVMSRTSWVMEWNQYAILHTKLLFKFYSQTDTKALRNKCRSQCDKYFRNTMKIK</sequence>
<protein>
    <submittedName>
        <fullName evidence="3">Uncharacterized protein</fullName>
    </submittedName>
</protein>
<proteinExistence type="predicted"/>
<keyword evidence="5" id="KW-1185">Reference proteome</keyword>
<evidence type="ECO:0000313" key="3">
    <source>
        <dbReference type="EMBL" id="GBM23076.1"/>
    </source>
</evidence>